<dbReference type="STRING" id="96561.Dole_1298"/>
<keyword evidence="3" id="KW-0808">Transferase</keyword>
<reference evidence="3 4" key="1">
    <citation type="submission" date="2007-10" db="EMBL/GenBank/DDBJ databases">
        <title>Complete sequence of Desulfococcus oleovorans Hxd3.</title>
        <authorList>
            <consortium name="US DOE Joint Genome Institute"/>
            <person name="Copeland A."/>
            <person name="Lucas S."/>
            <person name="Lapidus A."/>
            <person name="Barry K."/>
            <person name="Glavina del Rio T."/>
            <person name="Dalin E."/>
            <person name="Tice H."/>
            <person name="Pitluck S."/>
            <person name="Kiss H."/>
            <person name="Brettin T."/>
            <person name="Bruce D."/>
            <person name="Detter J.C."/>
            <person name="Han C."/>
            <person name="Schmutz J."/>
            <person name="Larimer F."/>
            <person name="Land M."/>
            <person name="Hauser L."/>
            <person name="Kyrpides N."/>
            <person name="Kim E."/>
            <person name="Wawrik B."/>
            <person name="Richardson P."/>
        </authorList>
    </citation>
    <scope>NUCLEOTIDE SEQUENCE [LARGE SCALE GENOMIC DNA]</scope>
    <source>
        <strain evidence="4">DSM 6200 / JCM 39069 / Hxd3</strain>
    </source>
</reference>
<gene>
    <name evidence="3" type="ordered locus">Dole_1298</name>
</gene>
<name>A8ZY97_DESOH</name>
<evidence type="ECO:0000256" key="1">
    <source>
        <dbReference type="SAM" id="Phobius"/>
    </source>
</evidence>
<dbReference type="eggNOG" id="COG1216">
    <property type="taxonomic scope" value="Bacteria"/>
</dbReference>
<dbReference type="RefSeq" id="WP_012174721.1">
    <property type="nucleotide sequence ID" value="NC_009943.1"/>
</dbReference>
<dbReference type="EMBL" id="CP000859">
    <property type="protein sequence ID" value="ABW67104.1"/>
    <property type="molecule type" value="Genomic_DNA"/>
</dbReference>
<keyword evidence="1" id="KW-0812">Transmembrane</keyword>
<dbReference type="GO" id="GO:0016740">
    <property type="term" value="F:transferase activity"/>
    <property type="evidence" value="ECO:0007669"/>
    <property type="project" value="UniProtKB-KW"/>
</dbReference>
<dbReference type="SUPFAM" id="SSF53448">
    <property type="entry name" value="Nucleotide-diphospho-sugar transferases"/>
    <property type="match status" value="1"/>
</dbReference>
<dbReference type="InterPro" id="IPR029044">
    <property type="entry name" value="Nucleotide-diphossugar_trans"/>
</dbReference>
<evidence type="ECO:0000313" key="3">
    <source>
        <dbReference type="EMBL" id="ABW67104.1"/>
    </source>
</evidence>
<feature type="transmembrane region" description="Helical" evidence="1">
    <location>
        <begin position="258"/>
        <end position="279"/>
    </location>
</feature>
<dbReference type="AlphaFoldDB" id="A8ZY97"/>
<proteinExistence type="predicted"/>
<dbReference type="Pfam" id="PF00535">
    <property type="entry name" value="Glycos_transf_2"/>
    <property type="match status" value="1"/>
</dbReference>
<evidence type="ECO:0000313" key="4">
    <source>
        <dbReference type="Proteomes" id="UP000008561"/>
    </source>
</evidence>
<keyword evidence="4" id="KW-1185">Reference proteome</keyword>
<dbReference type="PANTHER" id="PTHR43179:SF7">
    <property type="entry name" value="RHAMNOSYLTRANSFERASE WBBL"/>
    <property type="match status" value="1"/>
</dbReference>
<dbReference type="PANTHER" id="PTHR43179">
    <property type="entry name" value="RHAMNOSYLTRANSFERASE WBBL"/>
    <property type="match status" value="1"/>
</dbReference>
<dbReference type="CAZy" id="GT2">
    <property type="family name" value="Glycosyltransferase Family 2"/>
</dbReference>
<feature type="domain" description="Glycosyltransferase 2-like" evidence="2">
    <location>
        <begin position="4"/>
        <end position="153"/>
    </location>
</feature>
<keyword evidence="1" id="KW-0472">Membrane</keyword>
<dbReference type="Proteomes" id="UP000008561">
    <property type="component" value="Chromosome"/>
</dbReference>
<keyword evidence="1" id="KW-1133">Transmembrane helix</keyword>
<dbReference type="InterPro" id="IPR001173">
    <property type="entry name" value="Glyco_trans_2-like"/>
</dbReference>
<accession>A8ZY97</accession>
<sequence>MDVSIIIVNYNTAALTRSCVDSIFQETRDIRFEVIVVDNGSTDGSYALLSGLGYENYQYIFNQDNLGFSRANNQGVEAAAGRYLFFLNSDTVLLNNVAGLLLEYMAHHPEAGIAGPQFFNPDMSLQVSCRRFPTIGFGLIKFFPFLKILLPPWYRAYYMADQDYRSVQPVDTVSAGALMISKELFEEIGRFDEISFMYGEDADLCRRARDRGKKVVFSPDAHLIHYGGQSSRLNSRKAIWSYYMAFYHLYKKYYFKQFAVLIKPLFMARALVAMGIGLFKKDKRLTWNN</sequence>
<dbReference type="CDD" id="cd04186">
    <property type="entry name" value="GT_2_like_c"/>
    <property type="match status" value="1"/>
</dbReference>
<organism evidence="3 4">
    <name type="scientific">Desulfosudis oleivorans (strain DSM 6200 / JCM 39069 / Hxd3)</name>
    <name type="common">Desulfococcus oleovorans</name>
    <dbReference type="NCBI Taxonomy" id="96561"/>
    <lineage>
        <taxon>Bacteria</taxon>
        <taxon>Pseudomonadati</taxon>
        <taxon>Thermodesulfobacteriota</taxon>
        <taxon>Desulfobacteria</taxon>
        <taxon>Desulfobacterales</taxon>
        <taxon>Desulfosudaceae</taxon>
        <taxon>Desulfosudis</taxon>
    </lineage>
</organism>
<dbReference type="KEGG" id="dol:Dole_1298"/>
<dbReference type="HOGENOM" id="CLU_023845_0_1_7"/>
<dbReference type="OrthoDB" id="9771846at2"/>
<protein>
    <submittedName>
        <fullName evidence="3">Glycosyl transferase family 2</fullName>
    </submittedName>
</protein>
<evidence type="ECO:0000259" key="2">
    <source>
        <dbReference type="Pfam" id="PF00535"/>
    </source>
</evidence>
<dbReference type="Gene3D" id="3.90.550.10">
    <property type="entry name" value="Spore Coat Polysaccharide Biosynthesis Protein SpsA, Chain A"/>
    <property type="match status" value="1"/>
</dbReference>